<feature type="region of interest" description="Disordered" evidence="1">
    <location>
        <begin position="1"/>
        <end position="41"/>
    </location>
</feature>
<organism evidence="2 3">
    <name type="scientific">Stephania yunnanensis</name>
    <dbReference type="NCBI Taxonomy" id="152371"/>
    <lineage>
        <taxon>Eukaryota</taxon>
        <taxon>Viridiplantae</taxon>
        <taxon>Streptophyta</taxon>
        <taxon>Embryophyta</taxon>
        <taxon>Tracheophyta</taxon>
        <taxon>Spermatophyta</taxon>
        <taxon>Magnoliopsida</taxon>
        <taxon>Ranunculales</taxon>
        <taxon>Menispermaceae</taxon>
        <taxon>Menispermoideae</taxon>
        <taxon>Cissampelideae</taxon>
        <taxon>Stephania</taxon>
    </lineage>
</organism>
<protein>
    <submittedName>
        <fullName evidence="2">Uncharacterized protein</fullName>
    </submittedName>
</protein>
<feature type="region of interest" description="Disordered" evidence="1">
    <location>
        <begin position="75"/>
        <end position="99"/>
    </location>
</feature>
<name>A0AAP0EJS4_9MAGN</name>
<evidence type="ECO:0000313" key="2">
    <source>
        <dbReference type="EMBL" id="KAK9093007.1"/>
    </source>
</evidence>
<evidence type="ECO:0000313" key="3">
    <source>
        <dbReference type="Proteomes" id="UP001420932"/>
    </source>
</evidence>
<sequence length="99" mass="10983">MKEITASRAALLGPDKGWRGRQHLMDEESHGRTAGEDDQQRWRTEQHLETPPAGVGATWRSCGVDQLQRCIPAAARTSSSADQQHGVAPTLTRLRRRLA</sequence>
<comment type="caution">
    <text evidence="2">The sequence shown here is derived from an EMBL/GenBank/DDBJ whole genome shotgun (WGS) entry which is preliminary data.</text>
</comment>
<evidence type="ECO:0000256" key="1">
    <source>
        <dbReference type="SAM" id="MobiDB-lite"/>
    </source>
</evidence>
<dbReference type="EMBL" id="JBBNAF010000012">
    <property type="protein sequence ID" value="KAK9093007.1"/>
    <property type="molecule type" value="Genomic_DNA"/>
</dbReference>
<feature type="compositionally biased region" description="Basic and acidic residues" evidence="1">
    <location>
        <begin position="23"/>
        <end position="41"/>
    </location>
</feature>
<reference evidence="2 3" key="1">
    <citation type="submission" date="2024-01" db="EMBL/GenBank/DDBJ databases">
        <title>Genome assemblies of Stephania.</title>
        <authorList>
            <person name="Yang L."/>
        </authorList>
    </citation>
    <scope>NUCLEOTIDE SEQUENCE [LARGE SCALE GENOMIC DNA]</scope>
    <source>
        <strain evidence="2">YNDBR</strain>
        <tissue evidence="2">Leaf</tissue>
    </source>
</reference>
<accession>A0AAP0EJS4</accession>
<dbReference type="AlphaFoldDB" id="A0AAP0EJS4"/>
<keyword evidence="3" id="KW-1185">Reference proteome</keyword>
<gene>
    <name evidence="2" type="ORF">Syun_027918</name>
</gene>
<dbReference type="Proteomes" id="UP001420932">
    <property type="component" value="Unassembled WGS sequence"/>
</dbReference>
<proteinExistence type="predicted"/>